<protein>
    <submittedName>
        <fullName evidence="9">Acyl-CoA dehydrogenase</fullName>
    </submittedName>
</protein>
<dbReference type="CDD" id="cd00567">
    <property type="entry name" value="ACAD"/>
    <property type="match status" value="1"/>
</dbReference>
<keyword evidence="4 6" id="KW-0274">FAD</keyword>
<evidence type="ECO:0000256" key="1">
    <source>
        <dbReference type="ARBA" id="ARBA00001974"/>
    </source>
</evidence>
<evidence type="ECO:0000256" key="2">
    <source>
        <dbReference type="ARBA" id="ARBA00009347"/>
    </source>
</evidence>
<dbReference type="KEGG" id="ddt:AAY81_04630"/>
<evidence type="ECO:0000256" key="3">
    <source>
        <dbReference type="ARBA" id="ARBA00022630"/>
    </source>
</evidence>
<dbReference type="EMBL" id="FOEC01000016">
    <property type="protein sequence ID" value="SEO99078.1"/>
    <property type="molecule type" value="Genomic_DNA"/>
</dbReference>
<dbReference type="AlphaFoldDB" id="A0A172RXS2"/>
<evidence type="ECO:0000259" key="7">
    <source>
        <dbReference type="Pfam" id="PF00441"/>
    </source>
</evidence>
<comment type="similarity">
    <text evidence="2 6">Belongs to the acyl-CoA dehydrogenase family.</text>
</comment>
<dbReference type="InterPro" id="IPR037069">
    <property type="entry name" value="AcylCoA_DH/ox_N_sf"/>
</dbReference>
<dbReference type="PROSITE" id="PS00072">
    <property type="entry name" value="ACYL_COA_DH_1"/>
    <property type="match status" value="1"/>
</dbReference>
<dbReference type="SUPFAM" id="SSF56645">
    <property type="entry name" value="Acyl-CoA dehydrogenase NM domain-like"/>
    <property type="match status" value="1"/>
</dbReference>
<dbReference type="Gene3D" id="1.10.540.10">
    <property type="entry name" value="Acyl-CoA dehydrogenase/oxidase, N-terminal domain"/>
    <property type="match status" value="1"/>
</dbReference>
<accession>A0A172RXS2</accession>
<dbReference type="InterPro" id="IPR009075">
    <property type="entry name" value="AcylCo_DH/oxidase_C"/>
</dbReference>
<dbReference type="Gene3D" id="2.40.110.10">
    <property type="entry name" value="Butyryl-CoA Dehydrogenase, subunit A, domain 2"/>
    <property type="match status" value="1"/>
</dbReference>
<evidence type="ECO:0000256" key="6">
    <source>
        <dbReference type="RuleBase" id="RU362125"/>
    </source>
</evidence>
<sequence>MDFNLSTEELALKDDFRAYAERYFSRANVRQWQRDGGLPDDVCKAFINEYLGHASLLGDASGGGSLLAQVIATEEVSRVAGASLPFSSDIMNLRIMNKFAGSSKSMHDMLETYRETGRLAFALAVSEPSAGSDTMAMRTTVSAQGESYVLKGSKTFVANGEFAPFVMVAAVEPDVASDGYPTLSFWMVPRNSEGLNAYPIGKIGQKIVPFADIVFDDVRLEPSFRLQGEGKAGFPQLFHLLEIGRVMVCAQSLGMAQAAMEDAVSYARNRMAFGKNIASFQQIEQMLVDMEVKIVNMRSLVYRAAWAFDHDSSDKRLLVAMAKRYVPRAATEVASDALQVLGGRGYTENERVGSIWQDCRGNQIAEGTDQIMIHIAGPLLMESYDAS</sequence>
<dbReference type="InterPro" id="IPR006091">
    <property type="entry name" value="Acyl-CoA_Oxase/DH_mid-dom"/>
</dbReference>
<feature type="domain" description="Acyl-CoA oxidase/dehydrogenase middle" evidence="8">
    <location>
        <begin position="122"/>
        <end position="218"/>
    </location>
</feature>
<evidence type="ECO:0000256" key="4">
    <source>
        <dbReference type="ARBA" id="ARBA00022827"/>
    </source>
</evidence>
<keyword evidence="10" id="KW-1185">Reference proteome</keyword>
<feature type="domain" description="Acyl-CoA dehydrogenase/oxidase C-terminal" evidence="7">
    <location>
        <begin position="232"/>
        <end position="375"/>
    </location>
</feature>
<keyword evidence="3 6" id="KW-0285">Flavoprotein</keyword>
<gene>
    <name evidence="9" type="ORF">SAMN02910314_01837</name>
</gene>
<dbReference type="InterPro" id="IPR036250">
    <property type="entry name" value="AcylCo_DH-like_C"/>
</dbReference>
<dbReference type="FunFam" id="1.20.140.10:FF:000001">
    <property type="entry name" value="Acyl-CoA dehydrogenase"/>
    <property type="match status" value="1"/>
</dbReference>
<organism evidence="9 10">
    <name type="scientific">Denitrobacterium detoxificans</name>
    <dbReference type="NCBI Taxonomy" id="79604"/>
    <lineage>
        <taxon>Bacteria</taxon>
        <taxon>Bacillati</taxon>
        <taxon>Actinomycetota</taxon>
        <taxon>Coriobacteriia</taxon>
        <taxon>Eggerthellales</taxon>
        <taxon>Eggerthellaceae</taxon>
        <taxon>Denitrobacterium</taxon>
    </lineage>
</organism>
<dbReference type="InterPro" id="IPR046373">
    <property type="entry name" value="Acyl-CoA_Oxase/DH_mid-dom_sf"/>
</dbReference>
<dbReference type="PANTHER" id="PTHR43884">
    <property type="entry name" value="ACYL-COA DEHYDROGENASE"/>
    <property type="match status" value="1"/>
</dbReference>
<dbReference type="RefSeq" id="WP_066661955.1">
    <property type="nucleotide sequence ID" value="NZ_CP011402.1"/>
</dbReference>
<comment type="cofactor">
    <cofactor evidence="1 6">
        <name>FAD</name>
        <dbReference type="ChEBI" id="CHEBI:57692"/>
    </cofactor>
</comment>
<evidence type="ECO:0000259" key="8">
    <source>
        <dbReference type="Pfam" id="PF02770"/>
    </source>
</evidence>
<evidence type="ECO:0000313" key="10">
    <source>
        <dbReference type="Proteomes" id="UP000182975"/>
    </source>
</evidence>
<keyword evidence="5 6" id="KW-0560">Oxidoreductase</keyword>
<evidence type="ECO:0000256" key="5">
    <source>
        <dbReference type="ARBA" id="ARBA00023002"/>
    </source>
</evidence>
<evidence type="ECO:0000313" key="9">
    <source>
        <dbReference type="EMBL" id="SEO99078.1"/>
    </source>
</evidence>
<dbReference type="PATRIC" id="fig|79604.3.peg.943"/>
<dbReference type="InterPro" id="IPR009100">
    <property type="entry name" value="AcylCoA_DH/oxidase_NM_dom_sf"/>
</dbReference>
<proteinExistence type="inferred from homology"/>
<dbReference type="Pfam" id="PF00441">
    <property type="entry name" value="Acyl-CoA_dh_1"/>
    <property type="match status" value="1"/>
</dbReference>
<dbReference type="Pfam" id="PF02770">
    <property type="entry name" value="Acyl-CoA_dh_M"/>
    <property type="match status" value="1"/>
</dbReference>
<dbReference type="PANTHER" id="PTHR43884:SF12">
    <property type="entry name" value="ISOVALERYL-COA DEHYDROGENASE, MITOCHONDRIAL-RELATED"/>
    <property type="match status" value="1"/>
</dbReference>
<dbReference type="GO" id="GO:0050660">
    <property type="term" value="F:flavin adenine dinucleotide binding"/>
    <property type="evidence" value="ECO:0007669"/>
    <property type="project" value="InterPro"/>
</dbReference>
<reference evidence="10" key="1">
    <citation type="submission" date="2016-10" db="EMBL/GenBank/DDBJ databases">
        <authorList>
            <person name="Varghese N."/>
        </authorList>
    </citation>
    <scope>NUCLEOTIDE SEQUENCE [LARGE SCALE GENOMIC DNA]</scope>
    <source>
        <strain evidence="10">DSM 21843</strain>
    </source>
</reference>
<dbReference type="STRING" id="79604.AAY81_04630"/>
<dbReference type="SUPFAM" id="SSF47203">
    <property type="entry name" value="Acyl-CoA dehydrogenase C-terminal domain-like"/>
    <property type="match status" value="1"/>
</dbReference>
<dbReference type="Gene3D" id="1.20.140.10">
    <property type="entry name" value="Butyryl-CoA Dehydrogenase, subunit A, domain 3"/>
    <property type="match status" value="1"/>
</dbReference>
<dbReference type="InterPro" id="IPR006089">
    <property type="entry name" value="Acyl-CoA_DH_CS"/>
</dbReference>
<dbReference type="OrthoDB" id="3176804at2"/>
<name>A0A172RXS2_9ACTN</name>
<dbReference type="Proteomes" id="UP000182975">
    <property type="component" value="Unassembled WGS sequence"/>
</dbReference>
<dbReference type="GO" id="GO:0003995">
    <property type="term" value="F:acyl-CoA dehydrogenase activity"/>
    <property type="evidence" value="ECO:0007669"/>
    <property type="project" value="InterPro"/>
</dbReference>